<dbReference type="GO" id="GO:0034480">
    <property type="term" value="F:phosphatidylcholine phospholipase C activity"/>
    <property type="evidence" value="ECO:0007669"/>
    <property type="project" value="UniProtKB-EC"/>
</dbReference>
<keyword evidence="4" id="KW-0732">Signal</keyword>
<dbReference type="RefSeq" id="WP_142089824.1">
    <property type="nucleotide sequence ID" value="NZ_SZUV01000004.1"/>
</dbReference>
<dbReference type="EC" id="3.1.4.3" evidence="2"/>
<dbReference type="NCBIfam" id="TIGR03396">
    <property type="entry name" value="PC_PLC"/>
    <property type="match status" value="1"/>
</dbReference>
<gene>
    <name evidence="6" type="primary">plcN_4</name>
    <name evidence="6" type="ORF">DLNHIDIE_03152</name>
</gene>
<dbReference type="Proteomes" id="UP000315403">
    <property type="component" value="Unassembled WGS sequence"/>
</dbReference>
<dbReference type="PROSITE" id="PS51318">
    <property type="entry name" value="TAT"/>
    <property type="match status" value="1"/>
</dbReference>
<feature type="domain" description="Bacterial phospholipase C C-terminal" evidence="5">
    <location>
        <begin position="508"/>
        <end position="589"/>
    </location>
</feature>
<evidence type="ECO:0000256" key="1">
    <source>
        <dbReference type="ARBA" id="ARBA00009717"/>
    </source>
</evidence>
<dbReference type="GO" id="GO:0016042">
    <property type="term" value="P:lipid catabolic process"/>
    <property type="evidence" value="ECO:0007669"/>
    <property type="project" value="InterPro"/>
</dbReference>
<protein>
    <recommendedName>
        <fullName evidence="2">phospholipase C</fullName>
        <ecNumber evidence="2">3.1.4.3</ecNumber>
    </recommendedName>
</protein>
<sequence>MRRRDFLKSLGAGATLTAFLGSSVARAAMLPALGRSGTLEDVEHIVVFMQENRSFDHYFGHLSGVRGYNDRFPLALPDGKPVWFQGRMDDPTRPILPFHFNTRKTSAQFLQDLDHSWASQHGAIAGGLMNAWPLNKTDMTMGYFQRQDIPFHYALADAFTICDHYFASIPGPTSPNRSMLFTGTIDPEGQQGGPFIDDNTWDYNPLNKRERKLKPFTWTTYAERLQEAGISWCVYQEGRDSDDGTYQDPFKGNFGDNALAWFKPFADASTSDELHQRGMAGGGLARLRADVQHNRLPQVSWVVTPAGYSEHPSYPPAYGAIYIARVLDALTSNPEVWGKTVVLLDYDENDGFFDHVMPPQPPTPVRPGKSTVSTEGMVHDHINPDWPVLYSADQLPYGLGPRTPMTVISPWSKGGYVCSEVFDHTSVIRFIEKRFGVSEPNIAPWRRAVCGDLTSAFDFSRADERKVSLPSTANYVATVHHESTLPAPQVPEHTESIIPQEGGLRKRRPLAYATAVRLEATHQGVHLHMHNPSDLGVVCTAYWDGSHELPHHYTIGAGANLEDEMMLPKGQKLALTVYGPDSYIRKITGTGPSALHIDTQGTKTGDIRVLLYNAGADTLPIEIADPVYGQATRKFSLTAGQTQEVQWNLQPSHHWYDLMVSTPHHQWRMAGHVENGDESWSDPANIKPVLAL</sequence>
<dbReference type="InterPro" id="IPR017767">
    <property type="entry name" value="PC-PLC"/>
</dbReference>
<reference evidence="6 7" key="1">
    <citation type="submission" date="2019-03" db="EMBL/GenBank/DDBJ databases">
        <title>New insights into Acidothiobacillus thiooxidans sulfur metabolism through coupled gene expression, solution geochemistry, microscopy and spectroscopy analyses.</title>
        <authorList>
            <person name="Camacho D."/>
            <person name="Frazao R."/>
            <person name="Fouillen A."/>
            <person name="Nanci A."/>
            <person name="Lang B.F."/>
            <person name="Apte S.C."/>
            <person name="Baron C."/>
            <person name="Warren L.A."/>
        </authorList>
    </citation>
    <scope>NUCLEOTIDE SEQUENCE [LARGE SCALE GENOMIC DNA]</scope>
    <source>
        <strain evidence="6 7">ATCC 19377</strain>
    </source>
</reference>
<dbReference type="PANTHER" id="PTHR31956:SF1">
    <property type="entry name" value="NON-SPECIFIC PHOSPHOLIPASE C1"/>
    <property type="match status" value="1"/>
</dbReference>
<dbReference type="InterPro" id="IPR008475">
    <property type="entry name" value="PLipase_C_C"/>
</dbReference>
<dbReference type="PANTHER" id="PTHR31956">
    <property type="entry name" value="NON-SPECIFIC PHOSPHOLIPASE C4-RELATED"/>
    <property type="match status" value="1"/>
</dbReference>
<dbReference type="CDD" id="cd16014">
    <property type="entry name" value="PLC"/>
    <property type="match status" value="1"/>
</dbReference>
<feature type="chain" id="PRO_5021791333" description="phospholipase C" evidence="4">
    <location>
        <begin position="28"/>
        <end position="692"/>
    </location>
</feature>
<comment type="similarity">
    <text evidence="1">Belongs to the bacterial phospholipase C family.</text>
</comment>
<evidence type="ECO:0000313" key="7">
    <source>
        <dbReference type="Proteomes" id="UP000315403"/>
    </source>
</evidence>
<dbReference type="Pfam" id="PF04185">
    <property type="entry name" value="Phosphoesterase"/>
    <property type="match status" value="1"/>
</dbReference>
<dbReference type="Gene3D" id="3.40.720.10">
    <property type="entry name" value="Alkaline Phosphatase, subunit A"/>
    <property type="match status" value="2"/>
</dbReference>
<comment type="caution">
    <text evidence="6">The sequence shown here is derived from an EMBL/GenBank/DDBJ whole genome shotgun (WGS) entry which is preliminary data.</text>
</comment>
<dbReference type="EMBL" id="SZUV01000004">
    <property type="protein sequence ID" value="TQN49501.1"/>
    <property type="molecule type" value="Genomic_DNA"/>
</dbReference>
<evidence type="ECO:0000313" key="6">
    <source>
        <dbReference type="EMBL" id="TQN49501.1"/>
    </source>
</evidence>
<dbReference type="InterPro" id="IPR017850">
    <property type="entry name" value="Alkaline_phosphatase_core_sf"/>
</dbReference>
<evidence type="ECO:0000259" key="5">
    <source>
        <dbReference type="Pfam" id="PF05506"/>
    </source>
</evidence>
<dbReference type="Pfam" id="PF05506">
    <property type="entry name" value="PLipase_C_C"/>
    <property type="match status" value="2"/>
</dbReference>
<evidence type="ECO:0000256" key="2">
    <source>
        <dbReference type="ARBA" id="ARBA00012018"/>
    </source>
</evidence>
<dbReference type="InterPro" id="IPR007312">
    <property type="entry name" value="Phosphoesterase"/>
</dbReference>
<evidence type="ECO:0000256" key="3">
    <source>
        <dbReference type="ARBA" id="ARBA00022801"/>
    </source>
</evidence>
<accession>A0A543PZL0</accession>
<evidence type="ECO:0000256" key="4">
    <source>
        <dbReference type="SAM" id="SignalP"/>
    </source>
</evidence>
<dbReference type="AlphaFoldDB" id="A0A543PZL0"/>
<feature type="signal peptide" evidence="4">
    <location>
        <begin position="1"/>
        <end position="27"/>
    </location>
</feature>
<proteinExistence type="inferred from homology"/>
<dbReference type="InterPro" id="IPR006311">
    <property type="entry name" value="TAT_signal"/>
</dbReference>
<name>A0A543PZL0_ACITH</name>
<keyword evidence="3 6" id="KW-0378">Hydrolase</keyword>
<organism evidence="6 7">
    <name type="scientific">Acidithiobacillus thiooxidans ATCC 19377</name>
    <dbReference type="NCBI Taxonomy" id="637390"/>
    <lineage>
        <taxon>Bacteria</taxon>
        <taxon>Pseudomonadati</taxon>
        <taxon>Pseudomonadota</taxon>
        <taxon>Acidithiobacillia</taxon>
        <taxon>Acidithiobacillales</taxon>
        <taxon>Acidithiobacillaceae</taxon>
        <taxon>Acidithiobacillus</taxon>
    </lineage>
</organism>
<feature type="domain" description="Bacterial phospholipase C C-terminal" evidence="5">
    <location>
        <begin position="598"/>
        <end position="672"/>
    </location>
</feature>